<feature type="chain" id="PRO_5013285965" evidence="1">
    <location>
        <begin position="23"/>
        <end position="113"/>
    </location>
</feature>
<keyword evidence="1" id="KW-0732">Signal</keyword>
<feature type="signal peptide" evidence="1">
    <location>
        <begin position="1"/>
        <end position="22"/>
    </location>
</feature>
<dbReference type="Pfam" id="PF15868">
    <property type="entry name" value="MBF2"/>
    <property type="match status" value="1"/>
</dbReference>
<name>A0A2A4J1A1_HELVI</name>
<accession>A0A2A4J1A1</accession>
<evidence type="ECO:0000256" key="1">
    <source>
        <dbReference type="SAM" id="SignalP"/>
    </source>
</evidence>
<proteinExistence type="predicted"/>
<gene>
    <name evidence="2" type="ORF">B5V51_9541</name>
</gene>
<dbReference type="EMBL" id="NWSH01004350">
    <property type="protein sequence ID" value="PCG65192.1"/>
    <property type="molecule type" value="Genomic_DNA"/>
</dbReference>
<reference evidence="2" key="1">
    <citation type="submission" date="2017-09" db="EMBL/GenBank/DDBJ databases">
        <title>Contemporary evolution of a Lepidopteran species, Heliothis virescens, in response to modern agricultural practices.</title>
        <authorList>
            <person name="Fritz M.L."/>
            <person name="Deyonke A.M."/>
            <person name="Papanicolaou A."/>
            <person name="Micinski S."/>
            <person name="Westbrook J."/>
            <person name="Gould F."/>
        </authorList>
    </citation>
    <scope>NUCLEOTIDE SEQUENCE [LARGE SCALE GENOMIC DNA]</scope>
    <source>
        <strain evidence="2">HvINT-</strain>
        <tissue evidence="2">Whole body</tissue>
    </source>
</reference>
<dbReference type="InterPro" id="IPR031734">
    <property type="entry name" value="MBF2"/>
</dbReference>
<evidence type="ECO:0000313" key="2">
    <source>
        <dbReference type="EMBL" id="PCG65192.1"/>
    </source>
</evidence>
<protein>
    <submittedName>
        <fullName evidence="2">Uncharacterized protein</fullName>
    </submittedName>
</protein>
<sequence>MCHIKIMKIQVLVFFVCVLVVATCDHLILGNTNNNQNMIHHTTAHYSAIPFIKRVKNVFYSGHSVINSIMAYDNKHTNATAAVTAGGIGYTYVNLRLKSERGKELDYDIGIYA</sequence>
<organism evidence="2">
    <name type="scientific">Heliothis virescens</name>
    <name type="common">Tobacco budworm moth</name>
    <dbReference type="NCBI Taxonomy" id="7102"/>
    <lineage>
        <taxon>Eukaryota</taxon>
        <taxon>Metazoa</taxon>
        <taxon>Ecdysozoa</taxon>
        <taxon>Arthropoda</taxon>
        <taxon>Hexapoda</taxon>
        <taxon>Insecta</taxon>
        <taxon>Pterygota</taxon>
        <taxon>Neoptera</taxon>
        <taxon>Endopterygota</taxon>
        <taxon>Lepidoptera</taxon>
        <taxon>Glossata</taxon>
        <taxon>Ditrysia</taxon>
        <taxon>Noctuoidea</taxon>
        <taxon>Noctuidae</taxon>
        <taxon>Heliothinae</taxon>
        <taxon>Heliothis</taxon>
    </lineage>
</organism>
<dbReference type="AlphaFoldDB" id="A0A2A4J1A1"/>
<comment type="caution">
    <text evidence="2">The sequence shown here is derived from an EMBL/GenBank/DDBJ whole genome shotgun (WGS) entry which is preliminary data.</text>
</comment>